<evidence type="ECO:0000256" key="5">
    <source>
        <dbReference type="ARBA" id="ARBA00023277"/>
    </source>
</evidence>
<comment type="cofactor">
    <cofactor evidence="1">
        <name>Mg(2+)</name>
        <dbReference type="ChEBI" id="CHEBI:18420"/>
    </cofactor>
</comment>
<dbReference type="EMBL" id="JBHULC010000003">
    <property type="protein sequence ID" value="MFD2519826.1"/>
    <property type="molecule type" value="Genomic_DNA"/>
</dbReference>
<gene>
    <name evidence="7" type="ORF">ACFSR2_02950</name>
</gene>
<dbReference type="PANTHER" id="PTHR31609:SF1">
    <property type="entry name" value="CARBOHYDRATE DEACETYLASE"/>
    <property type="match status" value="1"/>
</dbReference>
<dbReference type="Gene3D" id="3.20.20.370">
    <property type="entry name" value="Glycoside hydrolase/deacetylase"/>
    <property type="match status" value="1"/>
</dbReference>
<keyword evidence="5" id="KW-0119">Carbohydrate metabolism</keyword>
<dbReference type="PANTHER" id="PTHR31609">
    <property type="entry name" value="YDJC DEACETYLASE FAMILY MEMBER"/>
    <property type="match status" value="1"/>
</dbReference>
<feature type="signal peptide" evidence="6">
    <location>
        <begin position="1"/>
        <end position="22"/>
    </location>
</feature>
<evidence type="ECO:0000256" key="3">
    <source>
        <dbReference type="ARBA" id="ARBA00022801"/>
    </source>
</evidence>
<dbReference type="Pfam" id="PF04794">
    <property type="entry name" value="YdjC"/>
    <property type="match status" value="1"/>
</dbReference>
<reference evidence="8" key="1">
    <citation type="journal article" date="2019" name="Int. J. Syst. Evol. Microbiol.">
        <title>The Global Catalogue of Microorganisms (GCM) 10K type strain sequencing project: providing services to taxonomists for standard genome sequencing and annotation.</title>
        <authorList>
            <consortium name="The Broad Institute Genomics Platform"/>
            <consortium name="The Broad Institute Genome Sequencing Center for Infectious Disease"/>
            <person name="Wu L."/>
            <person name="Ma J."/>
        </authorList>
    </citation>
    <scope>NUCLEOTIDE SEQUENCE [LARGE SCALE GENOMIC DNA]</scope>
    <source>
        <strain evidence="8">KCTC 52344</strain>
    </source>
</reference>
<protein>
    <submittedName>
        <fullName evidence="7">Polysaccharide deacetylase family protein</fullName>
    </submittedName>
</protein>
<dbReference type="RefSeq" id="WP_340236319.1">
    <property type="nucleotide sequence ID" value="NZ_JBBEWC010000006.1"/>
</dbReference>
<name>A0ABW5J240_9BACT</name>
<keyword evidence="3" id="KW-0378">Hydrolase</keyword>
<organism evidence="7 8">
    <name type="scientific">Emticicia soli</name>
    <dbReference type="NCBI Taxonomy" id="2027878"/>
    <lineage>
        <taxon>Bacteria</taxon>
        <taxon>Pseudomonadati</taxon>
        <taxon>Bacteroidota</taxon>
        <taxon>Cytophagia</taxon>
        <taxon>Cytophagales</taxon>
        <taxon>Leadbetterellaceae</taxon>
        <taxon>Emticicia</taxon>
    </lineage>
</organism>
<dbReference type="InterPro" id="IPR011330">
    <property type="entry name" value="Glyco_hydro/deAcase_b/a-brl"/>
</dbReference>
<comment type="caution">
    <text evidence="7">The sequence shown here is derived from an EMBL/GenBank/DDBJ whole genome shotgun (WGS) entry which is preliminary data.</text>
</comment>
<feature type="chain" id="PRO_5046597895" evidence="6">
    <location>
        <begin position="23"/>
        <end position="353"/>
    </location>
</feature>
<evidence type="ECO:0000313" key="7">
    <source>
        <dbReference type="EMBL" id="MFD2519826.1"/>
    </source>
</evidence>
<sequence>MRKLTFKLLAALMFATSAFAEAQETYAEKLGFPKGKKVVIFHVDDCGMSYSSNQGAIKSIEQGVATSCSIMMPCPWAPSFIKNYIQKKNPNLDAGLHLTLTSEWKDYRWAPLVGFMNAPGLVDEEACMWHTVEQVVKNASADEVEKEIRAQLARAQKIGLQPTHLDSHMGTLFAHQPFLERYVKVGIENGIPVMFPGGNNKLLIECLNAPLVKSLKAKGQWKEGMKLPEPAIAKQAKGVGEMLWKGGLPVLDDLHTISGDWKPEGTDVSPEAWGKYKAQKFIETLNNMQPGVAMLIVHSSDITDAFKHISGSGGSRYADMLSMMSPELKAYIEKEGIILTTFRELMERRKKVK</sequence>
<evidence type="ECO:0000256" key="4">
    <source>
        <dbReference type="ARBA" id="ARBA00022842"/>
    </source>
</evidence>
<dbReference type="InterPro" id="IPR006879">
    <property type="entry name" value="YdjC-like"/>
</dbReference>
<keyword evidence="4" id="KW-0460">Magnesium</keyword>
<evidence type="ECO:0000256" key="1">
    <source>
        <dbReference type="ARBA" id="ARBA00001946"/>
    </source>
</evidence>
<proteinExistence type="predicted"/>
<evidence type="ECO:0000256" key="6">
    <source>
        <dbReference type="SAM" id="SignalP"/>
    </source>
</evidence>
<keyword evidence="8" id="KW-1185">Reference proteome</keyword>
<dbReference type="CDD" id="cd10802">
    <property type="entry name" value="YdjC_TTHB029_like"/>
    <property type="match status" value="1"/>
</dbReference>
<keyword evidence="6" id="KW-0732">Signal</keyword>
<dbReference type="SUPFAM" id="SSF88713">
    <property type="entry name" value="Glycoside hydrolase/deacetylase"/>
    <property type="match status" value="1"/>
</dbReference>
<evidence type="ECO:0000256" key="2">
    <source>
        <dbReference type="ARBA" id="ARBA00022723"/>
    </source>
</evidence>
<evidence type="ECO:0000313" key="8">
    <source>
        <dbReference type="Proteomes" id="UP001597510"/>
    </source>
</evidence>
<accession>A0ABW5J240</accession>
<dbReference type="Proteomes" id="UP001597510">
    <property type="component" value="Unassembled WGS sequence"/>
</dbReference>
<keyword evidence="2" id="KW-0479">Metal-binding</keyword>